<keyword evidence="7" id="KW-0539">Nucleus</keyword>
<keyword evidence="4" id="KW-0156">Chromatin regulator</keyword>
<sequence>MASSSDVRDVLELPKNAAPRPPPAKKFKPEPKKLDGLQRELYSLLGENTPPIAVDTKKFKDKPNWRQKATPWVWANFKPGGRDDDLTLGHWVRGVAHAEDEEHAFSKFNVKIDVPELDEADYKAYRKAGWTFDETKYLFDLCRQYDIRWLIIHDRYDYPDSKRKEQEEKEKEQFKDEEEQESVKMETKKEDEDVEMEDTDSAKEKEKDKAKDTEEKEKKKKEQDPTGRGLEDLKERFYDVYRALFKVRQEKGEELSPQEEDLVKQMNFSKEAEKKRKEHLERLLSRSPAEVAEEEALVMESRKLEAAAERMMNERQELLRLLDAPTSSSSITQYQTSQGLSQLTNNLLSDKSKRRKEVAPSGVSSGPLGNSANVQKVAQAGNNKKAMSPGAAAVAATLQKKLSAKEEAAYGISYHEKLSSGVHFRSNKISTAKPTIQSKVNAVLTELALPARPIMPTARVCAKFESIQQSIGVLLEAKKQADKLDAEIKVLRGEK</sequence>
<feature type="compositionally biased region" description="Basic and acidic residues" evidence="9">
    <location>
        <begin position="200"/>
        <end position="228"/>
    </location>
</feature>
<gene>
    <name evidence="11" type="ORF">TRICI_004726</name>
</gene>
<evidence type="ECO:0000256" key="5">
    <source>
        <dbReference type="ARBA" id="ARBA00023015"/>
    </source>
</evidence>
<dbReference type="OrthoDB" id="19740at2759"/>
<evidence type="ECO:0000256" key="3">
    <source>
        <dbReference type="ARBA" id="ARBA00019132"/>
    </source>
</evidence>
<evidence type="ECO:0000259" key="10">
    <source>
        <dbReference type="Pfam" id="PF16282"/>
    </source>
</evidence>
<evidence type="ECO:0000256" key="2">
    <source>
        <dbReference type="ARBA" id="ARBA00006918"/>
    </source>
</evidence>
<protein>
    <recommendedName>
        <fullName evidence="3">SWR1-complex protein 4</fullName>
    </recommendedName>
</protein>
<dbReference type="PANTHER" id="PTHR12855:SF10">
    <property type="entry name" value="DNA METHYLTRANSFERASE 1-ASSOCIATED PROTEIN 1"/>
    <property type="match status" value="1"/>
</dbReference>
<feature type="compositionally biased region" description="Basic and acidic residues" evidence="9">
    <location>
        <begin position="181"/>
        <end position="191"/>
    </location>
</feature>
<evidence type="ECO:0000256" key="8">
    <source>
        <dbReference type="ARBA" id="ARBA00025264"/>
    </source>
</evidence>
<dbReference type="GO" id="GO:0000812">
    <property type="term" value="C:Swr1 complex"/>
    <property type="evidence" value="ECO:0007669"/>
    <property type="project" value="TreeGrafter"/>
</dbReference>
<dbReference type="Pfam" id="PF16282">
    <property type="entry name" value="SANT_DAMP1_like"/>
    <property type="match status" value="1"/>
</dbReference>
<dbReference type="VEuPathDB" id="FungiDB:TRICI_004726"/>
<reference evidence="11" key="1">
    <citation type="journal article" date="2019" name="G3 (Bethesda)">
        <title>Genome Assemblies of Two Rare Opportunistic Yeast Pathogens: Diutina rugosa (syn. Candida rugosa) and Trichomonascus ciferrii (syn. Candida ciferrii).</title>
        <authorList>
            <person name="Mixao V."/>
            <person name="Saus E."/>
            <person name="Hansen A.P."/>
            <person name="Lass-Florl C."/>
            <person name="Gabaldon T."/>
        </authorList>
    </citation>
    <scope>NUCLEOTIDE SEQUENCE</scope>
    <source>
        <strain evidence="11">CBS 4856</strain>
    </source>
</reference>
<dbReference type="InterPro" id="IPR032563">
    <property type="entry name" value="DAMP1_SANT-like"/>
</dbReference>
<dbReference type="GO" id="GO:0006338">
    <property type="term" value="P:chromatin remodeling"/>
    <property type="evidence" value="ECO:0007669"/>
    <property type="project" value="InterPro"/>
</dbReference>
<evidence type="ECO:0000313" key="11">
    <source>
        <dbReference type="EMBL" id="KAA8908913.1"/>
    </source>
</evidence>
<feature type="compositionally biased region" description="Basic and acidic residues" evidence="9">
    <location>
        <begin position="161"/>
        <end position="174"/>
    </location>
</feature>
<feature type="region of interest" description="Disordered" evidence="9">
    <location>
        <begin position="161"/>
        <end position="228"/>
    </location>
</feature>
<name>A0A642V094_9ASCO</name>
<organism evidence="11 12">
    <name type="scientific">Trichomonascus ciferrii</name>
    <dbReference type="NCBI Taxonomy" id="44093"/>
    <lineage>
        <taxon>Eukaryota</taxon>
        <taxon>Fungi</taxon>
        <taxon>Dikarya</taxon>
        <taxon>Ascomycota</taxon>
        <taxon>Saccharomycotina</taxon>
        <taxon>Dipodascomycetes</taxon>
        <taxon>Dipodascales</taxon>
        <taxon>Trichomonascaceae</taxon>
        <taxon>Trichomonascus</taxon>
        <taxon>Trichomonascus ciferrii complex</taxon>
    </lineage>
</organism>
<feature type="compositionally biased region" description="Basic and acidic residues" evidence="9">
    <location>
        <begin position="1"/>
        <end position="12"/>
    </location>
</feature>
<comment type="subcellular location">
    <subcellularLocation>
        <location evidence="1">Nucleus</location>
    </subcellularLocation>
</comment>
<keyword evidence="12" id="KW-1185">Reference proteome</keyword>
<keyword evidence="6" id="KW-0804">Transcription</keyword>
<evidence type="ECO:0000256" key="6">
    <source>
        <dbReference type="ARBA" id="ARBA00023163"/>
    </source>
</evidence>
<comment type="function">
    <text evidence="8">Component of the SWR1 complex which mediates the ATP-dependent exchange of histone H2A for the H2A variant HZT1 leading to transcriptional regulation of selected genes by chromatin remodeling. Component of the NuA4 histone acetyltransferase complex which is involved in transcriptional activation of selected genes principally by acetylation of nucleosomal histone H4 and H2A. The NuA4 complex is also involved in DNA repair.</text>
</comment>
<dbReference type="GO" id="GO:0006281">
    <property type="term" value="P:DNA repair"/>
    <property type="evidence" value="ECO:0007669"/>
    <property type="project" value="InterPro"/>
</dbReference>
<evidence type="ECO:0000313" key="12">
    <source>
        <dbReference type="Proteomes" id="UP000761534"/>
    </source>
</evidence>
<dbReference type="PANTHER" id="PTHR12855">
    <property type="entry name" value="DNA METHYLTRANSFERASE 1-ASSOCIATED PROTEIN 1 FAMILY MEMBER"/>
    <property type="match status" value="1"/>
</dbReference>
<evidence type="ECO:0000256" key="7">
    <source>
        <dbReference type="ARBA" id="ARBA00023242"/>
    </source>
</evidence>
<dbReference type="EMBL" id="SWFS01000356">
    <property type="protein sequence ID" value="KAA8908913.1"/>
    <property type="molecule type" value="Genomic_DNA"/>
</dbReference>
<dbReference type="AlphaFoldDB" id="A0A642V094"/>
<feature type="region of interest" description="Disordered" evidence="9">
    <location>
        <begin position="349"/>
        <end position="372"/>
    </location>
</feature>
<comment type="similarity">
    <text evidence="2">Belongs to the SWC4 family.</text>
</comment>
<proteinExistence type="inferred from homology"/>
<evidence type="ECO:0000256" key="1">
    <source>
        <dbReference type="ARBA" id="ARBA00004123"/>
    </source>
</evidence>
<dbReference type="GO" id="GO:0035267">
    <property type="term" value="C:NuA4 histone acetyltransferase complex"/>
    <property type="evidence" value="ECO:0007669"/>
    <property type="project" value="InterPro"/>
</dbReference>
<feature type="domain" description="DAMP1 SANT/Myb-like" evidence="10">
    <location>
        <begin position="104"/>
        <end position="167"/>
    </location>
</feature>
<comment type="caution">
    <text evidence="11">The sequence shown here is derived from an EMBL/GenBank/DDBJ whole genome shotgun (WGS) entry which is preliminary data.</text>
</comment>
<evidence type="ECO:0000256" key="4">
    <source>
        <dbReference type="ARBA" id="ARBA00022853"/>
    </source>
</evidence>
<accession>A0A642V094</accession>
<keyword evidence="5" id="KW-0805">Transcription regulation</keyword>
<dbReference type="Gene3D" id="1.10.10.60">
    <property type="entry name" value="Homeodomain-like"/>
    <property type="match status" value="1"/>
</dbReference>
<dbReference type="GO" id="GO:0000122">
    <property type="term" value="P:negative regulation of transcription by RNA polymerase II"/>
    <property type="evidence" value="ECO:0007669"/>
    <property type="project" value="TreeGrafter"/>
</dbReference>
<dbReference type="InterPro" id="IPR027109">
    <property type="entry name" value="Swc4/Dmap1"/>
</dbReference>
<dbReference type="GO" id="GO:0003714">
    <property type="term" value="F:transcription corepressor activity"/>
    <property type="evidence" value="ECO:0007669"/>
    <property type="project" value="TreeGrafter"/>
</dbReference>
<dbReference type="Proteomes" id="UP000761534">
    <property type="component" value="Unassembled WGS sequence"/>
</dbReference>
<feature type="region of interest" description="Disordered" evidence="9">
    <location>
        <begin position="1"/>
        <end position="33"/>
    </location>
</feature>
<feature type="compositionally biased region" description="Polar residues" evidence="9">
    <location>
        <begin position="362"/>
        <end position="372"/>
    </location>
</feature>
<evidence type="ECO:0000256" key="9">
    <source>
        <dbReference type="SAM" id="MobiDB-lite"/>
    </source>
</evidence>